<dbReference type="GeneID" id="80893327"/>
<reference evidence="1" key="1">
    <citation type="journal article" date="2023" name="Access Microbiol">
        <title>De-novo genome assembly for Akanthomyces muscarius, a biocontrol agent of insect agricultural pests.</title>
        <authorList>
            <person name="Erdos Z."/>
            <person name="Studholme D.J."/>
            <person name="Raymond B."/>
            <person name="Sharma M."/>
        </authorList>
    </citation>
    <scope>NUCLEOTIDE SEQUENCE</scope>
    <source>
        <strain evidence="1">Ve6</strain>
    </source>
</reference>
<dbReference type="EMBL" id="JAJHUN010000001">
    <property type="protein sequence ID" value="KAJ4164495.1"/>
    <property type="molecule type" value="Genomic_DNA"/>
</dbReference>
<accession>A0A9W8QP12</accession>
<comment type="caution">
    <text evidence="1">The sequence shown here is derived from an EMBL/GenBank/DDBJ whole genome shotgun (WGS) entry which is preliminary data.</text>
</comment>
<evidence type="ECO:0000313" key="2">
    <source>
        <dbReference type="Proteomes" id="UP001144673"/>
    </source>
</evidence>
<name>A0A9W8QP12_AKAMU</name>
<gene>
    <name evidence="1" type="ORF">LMH87_006168</name>
</gene>
<dbReference type="Proteomes" id="UP001144673">
    <property type="component" value="Chromosome 1"/>
</dbReference>
<dbReference type="AlphaFoldDB" id="A0A9W8QP12"/>
<proteinExistence type="predicted"/>
<dbReference type="KEGG" id="amus:LMH87_006168"/>
<organism evidence="1 2">
    <name type="scientific">Akanthomyces muscarius</name>
    <name type="common">Entomopathogenic fungus</name>
    <name type="synonym">Lecanicillium muscarium</name>
    <dbReference type="NCBI Taxonomy" id="2231603"/>
    <lineage>
        <taxon>Eukaryota</taxon>
        <taxon>Fungi</taxon>
        <taxon>Dikarya</taxon>
        <taxon>Ascomycota</taxon>
        <taxon>Pezizomycotina</taxon>
        <taxon>Sordariomycetes</taxon>
        <taxon>Hypocreomycetidae</taxon>
        <taxon>Hypocreales</taxon>
        <taxon>Cordycipitaceae</taxon>
        <taxon>Akanthomyces</taxon>
    </lineage>
</organism>
<sequence>MAVDFIHRTVGDFLADTTEGQAILKKAKFSEEEMLARVLKAGLVRCRIFETNFNPPDDELSSRQHFLIRHFLDTGISFEAPNQSKGTESGSIVNRQTLNAAWFQYLLSALSWSTVRMNGNHGFTAELVLETCTKFIEAVASTNKTITAVFKWNSHYGNFDIPITMTTLQWHDRQPLSFIRNGLENFIVLEISGRELFESVLSRANKPHHTEVFPTEILRIYS</sequence>
<protein>
    <submittedName>
        <fullName evidence="1">Uncharacterized protein</fullName>
    </submittedName>
</protein>
<keyword evidence="2" id="KW-1185">Reference proteome</keyword>
<dbReference type="RefSeq" id="XP_056059410.1">
    <property type="nucleotide sequence ID" value="XM_056204011.1"/>
</dbReference>
<evidence type="ECO:0000313" key="1">
    <source>
        <dbReference type="EMBL" id="KAJ4164495.1"/>
    </source>
</evidence>